<evidence type="ECO:0000259" key="10">
    <source>
        <dbReference type="PROSITE" id="PS51975"/>
    </source>
</evidence>
<sequence>MTVEEENIEEVEEEVVEEELSVEFIPPSIKTKEQGGDVHASSTYLTGVPSGVGDKPCILGVDEAGRGPVLGPMVYALSYCTKEFEDELKKVGFADSKTLNAKSRSSYLEQICTDERLKEHLGWGTTIMTARDIGRGMLKPETHGVYNLNAQAHDTTMELIDHVLKQGVNVQEVYVDTVGPPLKYQAKLSERFPGIKVTVAKKADSIYPIVSAASICAKVTRDASLVLNDPSGGVWGSGYPADPRTSSWLKANLDSVFGWGHMVRYSWNTSKDLLEKQVMVEWTDDFVKKNKKITRFLKSDSHDDEQKDESNPFGLISTHWYGKSVDFI</sequence>
<dbReference type="NCBIfam" id="TIGR00729">
    <property type="entry name" value="ribonuclease HII"/>
    <property type="match status" value="1"/>
</dbReference>
<comment type="cofactor">
    <cofactor evidence="8">
        <name>Mn(2+)</name>
        <dbReference type="ChEBI" id="CHEBI:29035"/>
    </cofactor>
    <cofactor evidence="8">
        <name>Mg(2+)</name>
        <dbReference type="ChEBI" id="CHEBI:18420"/>
    </cofactor>
    <text evidence="8">Manganese or magnesium. Binds 1 divalent metal ion per monomer in the absence of substrate. May bind a second metal ion after substrate binding.</text>
</comment>
<dbReference type="Gene3D" id="3.30.420.10">
    <property type="entry name" value="Ribonuclease H-like superfamily/Ribonuclease H"/>
    <property type="match status" value="1"/>
</dbReference>
<dbReference type="InterPro" id="IPR024567">
    <property type="entry name" value="RNase_HII/HIII_dom"/>
</dbReference>
<gene>
    <name evidence="11" type="ORF">TRICI_006109</name>
</gene>
<dbReference type="InterPro" id="IPR001352">
    <property type="entry name" value="RNase_HII/HIII"/>
</dbReference>
<dbReference type="Proteomes" id="UP000761534">
    <property type="component" value="Unassembled WGS sequence"/>
</dbReference>
<evidence type="ECO:0000313" key="11">
    <source>
        <dbReference type="EMBL" id="KAA8900896.1"/>
    </source>
</evidence>
<feature type="binding site" evidence="8">
    <location>
        <position position="63"/>
    </location>
    <ligand>
        <name>a divalent metal cation</name>
        <dbReference type="ChEBI" id="CHEBI:60240"/>
    </ligand>
</feature>
<dbReference type="FunFam" id="1.10.10.460:FF:000001">
    <property type="entry name" value="Ribonuclease"/>
    <property type="match status" value="1"/>
</dbReference>
<dbReference type="SUPFAM" id="SSF53098">
    <property type="entry name" value="Ribonuclease H-like"/>
    <property type="match status" value="1"/>
</dbReference>
<evidence type="ECO:0000256" key="1">
    <source>
        <dbReference type="ARBA" id="ARBA00000077"/>
    </source>
</evidence>
<feature type="binding site" evidence="8">
    <location>
        <position position="62"/>
    </location>
    <ligand>
        <name>a divalent metal cation</name>
        <dbReference type="ChEBI" id="CHEBI:60240"/>
    </ligand>
</feature>
<feature type="domain" description="RNase H type-2" evidence="10">
    <location>
        <begin position="56"/>
        <end position="279"/>
    </location>
</feature>
<dbReference type="InterPro" id="IPR012337">
    <property type="entry name" value="RNaseH-like_sf"/>
</dbReference>
<evidence type="ECO:0000256" key="9">
    <source>
        <dbReference type="RuleBase" id="RU003515"/>
    </source>
</evidence>
<dbReference type="EC" id="3.1.26.4" evidence="9"/>
<proteinExistence type="inferred from homology"/>
<dbReference type="AlphaFoldDB" id="A0A642UKK3"/>
<comment type="function">
    <text evidence="9">Endonuclease that specifically degrades the RNA of RNA-DNA hybrids.</text>
</comment>
<dbReference type="FunFam" id="3.30.420.10:FF:000016">
    <property type="entry name" value="Ribonuclease"/>
    <property type="match status" value="1"/>
</dbReference>
<evidence type="ECO:0000256" key="7">
    <source>
        <dbReference type="ARBA" id="ARBA00022801"/>
    </source>
</evidence>
<evidence type="ECO:0000256" key="3">
    <source>
        <dbReference type="ARBA" id="ARBA00007058"/>
    </source>
</evidence>
<dbReference type="InterPro" id="IPR023160">
    <property type="entry name" value="RNase_HII_hlx-loop-hlx_cap_dom"/>
</dbReference>
<evidence type="ECO:0000256" key="6">
    <source>
        <dbReference type="ARBA" id="ARBA00022759"/>
    </source>
</evidence>
<comment type="caution">
    <text evidence="11">The sequence shown here is derived from an EMBL/GenBank/DDBJ whole genome shotgun (WGS) entry which is preliminary data.</text>
</comment>
<dbReference type="Gene3D" id="1.10.10.460">
    <property type="entry name" value="Ribonuclease hii. Domain 2"/>
    <property type="match status" value="1"/>
</dbReference>
<dbReference type="GO" id="GO:0043137">
    <property type="term" value="P:DNA replication, removal of RNA primer"/>
    <property type="evidence" value="ECO:0007669"/>
    <property type="project" value="TreeGrafter"/>
</dbReference>
<dbReference type="PROSITE" id="PS51975">
    <property type="entry name" value="RNASE_H_2"/>
    <property type="match status" value="1"/>
</dbReference>
<evidence type="ECO:0000256" key="8">
    <source>
        <dbReference type="PROSITE-ProRule" id="PRU01319"/>
    </source>
</evidence>
<dbReference type="InterPro" id="IPR004649">
    <property type="entry name" value="RNase_H2_suA"/>
</dbReference>
<comment type="catalytic activity">
    <reaction evidence="1 8 9">
        <text>Endonucleolytic cleavage to 5'-phosphomonoester.</text>
        <dbReference type="EC" id="3.1.26.4"/>
    </reaction>
</comment>
<evidence type="ECO:0000313" key="12">
    <source>
        <dbReference type="Proteomes" id="UP000761534"/>
    </source>
</evidence>
<name>A0A642UKK3_9ASCO</name>
<comment type="similarity">
    <text evidence="3">Belongs to the RNase HII family. Eukaryotic subfamily.</text>
</comment>
<comment type="cofactor">
    <cofactor evidence="2">
        <name>Mg(2+)</name>
        <dbReference type="ChEBI" id="CHEBI:18420"/>
    </cofactor>
</comment>
<keyword evidence="7 8" id="KW-0378">Hydrolase</keyword>
<keyword evidence="4 8" id="KW-0540">Nuclease</keyword>
<dbReference type="PANTHER" id="PTHR10954">
    <property type="entry name" value="RIBONUCLEASE H2 SUBUNIT A"/>
    <property type="match status" value="1"/>
</dbReference>
<feature type="binding site" evidence="8">
    <location>
        <position position="176"/>
    </location>
    <ligand>
        <name>a divalent metal cation</name>
        <dbReference type="ChEBI" id="CHEBI:60240"/>
    </ligand>
</feature>
<dbReference type="EMBL" id="SWFS01000491">
    <property type="protein sequence ID" value="KAA8900896.1"/>
    <property type="molecule type" value="Genomic_DNA"/>
</dbReference>
<reference evidence="11" key="1">
    <citation type="journal article" date="2019" name="G3 (Bethesda)">
        <title>Genome Assemblies of Two Rare Opportunistic Yeast Pathogens: Diutina rugosa (syn. Candida rugosa) and Trichomonascus ciferrii (syn. Candida ciferrii).</title>
        <authorList>
            <person name="Mixao V."/>
            <person name="Saus E."/>
            <person name="Hansen A.P."/>
            <person name="Lass-Florl C."/>
            <person name="Gabaldon T."/>
        </authorList>
    </citation>
    <scope>NUCLEOTIDE SEQUENCE</scope>
    <source>
        <strain evidence="11">CBS 4856</strain>
    </source>
</reference>
<dbReference type="GO" id="GO:0046872">
    <property type="term" value="F:metal ion binding"/>
    <property type="evidence" value="ECO:0007669"/>
    <property type="project" value="UniProtKB-KW"/>
</dbReference>
<dbReference type="InterPro" id="IPR036397">
    <property type="entry name" value="RNaseH_sf"/>
</dbReference>
<dbReference type="Pfam" id="PF01351">
    <property type="entry name" value="RNase_HII"/>
    <property type="match status" value="1"/>
</dbReference>
<organism evidence="11 12">
    <name type="scientific">Trichomonascus ciferrii</name>
    <dbReference type="NCBI Taxonomy" id="44093"/>
    <lineage>
        <taxon>Eukaryota</taxon>
        <taxon>Fungi</taxon>
        <taxon>Dikarya</taxon>
        <taxon>Ascomycota</taxon>
        <taxon>Saccharomycotina</taxon>
        <taxon>Dipodascomycetes</taxon>
        <taxon>Dipodascales</taxon>
        <taxon>Trichomonascaceae</taxon>
        <taxon>Trichomonascus</taxon>
        <taxon>Trichomonascus ciferrii complex</taxon>
    </lineage>
</organism>
<protein>
    <recommendedName>
        <fullName evidence="9">Ribonuclease</fullName>
        <ecNumber evidence="9">3.1.26.4</ecNumber>
    </recommendedName>
</protein>
<keyword evidence="6 8" id="KW-0255">Endonuclease</keyword>
<dbReference type="OrthoDB" id="7462577at2759"/>
<dbReference type="GO" id="GO:0004523">
    <property type="term" value="F:RNA-DNA hybrid ribonuclease activity"/>
    <property type="evidence" value="ECO:0007669"/>
    <property type="project" value="UniProtKB-UniRule"/>
</dbReference>
<keyword evidence="12" id="KW-1185">Reference proteome</keyword>
<dbReference type="GO" id="GO:0003723">
    <property type="term" value="F:RNA binding"/>
    <property type="evidence" value="ECO:0007669"/>
    <property type="project" value="UniProtKB-UniRule"/>
</dbReference>
<dbReference type="VEuPathDB" id="FungiDB:TRICI_006109"/>
<keyword evidence="5 8" id="KW-0479">Metal-binding</keyword>
<dbReference type="GO" id="GO:0006298">
    <property type="term" value="P:mismatch repair"/>
    <property type="evidence" value="ECO:0007669"/>
    <property type="project" value="TreeGrafter"/>
</dbReference>
<evidence type="ECO:0000256" key="2">
    <source>
        <dbReference type="ARBA" id="ARBA00001946"/>
    </source>
</evidence>
<accession>A0A642UKK3</accession>
<evidence type="ECO:0000256" key="4">
    <source>
        <dbReference type="ARBA" id="ARBA00022722"/>
    </source>
</evidence>
<evidence type="ECO:0000256" key="5">
    <source>
        <dbReference type="ARBA" id="ARBA00022723"/>
    </source>
</evidence>
<dbReference type="PANTHER" id="PTHR10954:SF7">
    <property type="entry name" value="RIBONUCLEASE H2 SUBUNIT A"/>
    <property type="match status" value="1"/>
</dbReference>
<dbReference type="GO" id="GO:0032299">
    <property type="term" value="C:ribonuclease H2 complex"/>
    <property type="evidence" value="ECO:0007669"/>
    <property type="project" value="TreeGrafter"/>
</dbReference>
<dbReference type="CDD" id="cd07181">
    <property type="entry name" value="RNase_HII_eukaryota_like"/>
    <property type="match status" value="1"/>
</dbReference>